<protein>
    <recommendedName>
        <fullName evidence="4">Reverse transcriptase domain-containing protein</fullName>
    </recommendedName>
</protein>
<gene>
    <name evidence="2" type="ORF">Tco_0679255</name>
</gene>
<dbReference type="Proteomes" id="UP001151760">
    <property type="component" value="Unassembled WGS sequence"/>
</dbReference>
<reference evidence="2" key="2">
    <citation type="submission" date="2022-01" db="EMBL/GenBank/DDBJ databases">
        <authorList>
            <person name="Yamashiro T."/>
            <person name="Shiraishi A."/>
            <person name="Satake H."/>
            <person name="Nakayama K."/>
        </authorList>
    </citation>
    <scope>NUCLEOTIDE SEQUENCE</scope>
</reference>
<evidence type="ECO:0000256" key="1">
    <source>
        <dbReference type="SAM" id="MobiDB-lite"/>
    </source>
</evidence>
<feature type="region of interest" description="Disordered" evidence="1">
    <location>
        <begin position="175"/>
        <end position="204"/>
    </location>
</feature>
<dbReference type="PANTHER" id="PTHR33240:SF15">
    <property type="entry name" value="GAG-PRO-LIKE PROTEIN"/>
    <property type="match status" value="1"/>
</dbReference>
<keyword evidence="3" id="KW-1185">Reference proteome</keyword>
<evidence type="ECO:0000313" key="3">
    <source>
        <dbReference type="Proteomes" id="UP001151760"/>
    </source>
</evidence>
<proteinExistence type="predicted"/>
<organism evidence="2 3">
    <name type="scientific">Tanacetum coccineum</name>
    <dbReference type="NCBI Taxonomy" id="301880"/>
    <lineage>
        <taxon>Eukaryota</taxon>
        <taxon>Viridiplantae</taxon>
        <taxon>Streptophyta</taxon>
        <taxon>Embryophyta</taxon>
        <taxon>Tracheophyta</taxon>
        <taxon>Spermatophyta</taxon>
        <taxon>Magnoliopsida</taxon>
        <taxon>eudicotyledons</taxon>
        <taxon>Gunneridae</taxon>
        <taxon>Pentapetalae</taxon>
        <taxon>asterids</taxon>
        <taxon>campanulids</taxon>
        <taxon>Asterales</taxon>
        <taxon>Asteraceae</taxon>
        <taxon>Asteroideae</taxon>
        <taxon>Anthemideae</taxon>
        <taxon>Anthemidinae</taxon>
        <taxon>Tanacetum</taxon>
    </lineage>
</organism>
<evidence type="ECO:0000313" key="2">
    <source>
        <dbReference type="EMBL" id="GJS64691.1"/>
    </source>
</evidence>
<accession>A0ABQ4XHD9</accession>
<name>A0ABQ4XHD9_9ASTR</name>
<sequence length="204" mass="22678">MVQATSPLIGFSREIIWPLGQISLLVKIGDEEHSTSAWMNFMIVRLSSPYNRIIGRPGVRKIQAVPPTAHGMLKFIVAGGILTQRSSKIIPIECAAVSGLEGQPPTVNPAIEERIKVGINPEYPEQTIMIGSTLTEDGRNKLCDLLCRNLDVFAWKPADMTGVPRHIAEHRLNVREGCPPVRQKKRAQAADREPSNTRRGWKTR</sequence>
<evidence type="ECO:0008006" key="4">
    <source>
        <dbReference type="Google" id="ProtNLM"/>
    </source>
</evidence>
<dbReference type="EMBL" id="BQNB010009523">
    <property type="protein sequence ID" value="GJS64691.1"/>
    <property type="molecule type" value="Genomic_DNA"/>
</dbReference>
<reference evidence="2" key="1">
    <citation type="journal article" date="2022" name="Int. J. Mol. Sci.">
        <title>Draft Genome of Tanacetum Coccineum: Genomic Comparison of Closely Related Tanacetum-Family Plants.</title>
        <authorList>
            <person name="Yamashiro T."/>
            <person name="Shiraishi A."/>
            <person name="Nakayama K."/>
            <person name="Satake H."/>
        </authorList>
    </citation>
    <scope>NUCLEOTIDE SEQUENCE</scope>
</reference>
<comment type="caution">
    <text evidence="2">The sequence shown here is derived from an EMBL/GenBank/DDBJ whole genome shotgun (WGS) entry which is preliminary data.</text>
</comment>
<dbReference type="PANTHER" id="PTHR33240">
    <property type="entry name" value="OS08G0508500 PROTEIN"/>
    <property type="match status" value="1"/>
</dbReference>